<dbReference type="EMBL" id="FOQD01000013">
    <property type="protein sequence ID" value="SFI89933.1"/>
    <property type="molecule type" value="Genomic_DNA"/>
</dbReference>
<dbReference type="NCBIfam" id="TIGR02823">
    <property type="entry name" value="oxido_YhdH"/>
    <property type="match status" value="1"/>
</dbReference>
<proteinExistence type="predicted"/>
<keyword evidence="3" id="KW-1185">Reference proteome</keyword>
<dbReference type="PANTHER" id="PTHR43677">
    <property type="entry name" value="SHORT-CHAIN DEHYDROGENASE/REDUCTASE"/>
    <property type="match status" value="1"/>
</dbReference>
<dbReference type="InterPro" id="IPR011032">
    <property type="entry name" value="GroES-like_sf"/>
</dbReference>
<name>A0A1I3LZ07_9PLAN</name>
<evidence type="ECO:0000259" key="1">
    <source>
        <dbReference type="SMART" id="SM00829"/>
    </source>
</evidence>
<dbReference type="OrthoDB" id="9782155at2"/>
<gene>
    <name evidence="2" type="ORF">SAMN05421753_113109</name>
</gene>
<dbReference type="InterPro" id="IPR013154">
    <property type="entry name" value="ADH-like_N"/>
</dbReference>
<dbReference type="SMART" id="SM00829">
    <property type="entry name" value="PKS_ER"/>
    <property type="match status" value="1"/>
</dbReference>
<dbReference type="AlphaFoldDB" id="A0A1I3LZ07"/>
<dbReference type="CDD" id="cd05280">
    <property type="entry name" value="MDR_yhdh_yhfp"/>
    <property type="match status" value="1"/>
</dbReference>
<accession>A0A1I3LZ07</accession>
<dbReference type="PANTHER" id="PTHR43677:SF1">
    <property type="entry name" value="ACRYLYL-COA REDUCTASE ACUI-RELATED"/>
    <property type="match status" value="1"/>
</dbReference>
<dbReference type="InterPro" id="IPR013149">
    <property type="entry name" value="ADH-like_C"/>
</dbReference>
<dbReference type="InterPro" id="IPR014188">
    <property type="entry name" value="Acrylyl-CoA_reductase_AcuI"/>
</dbReference>
<dbReference type="RefSeq" id="WP_092052451.1">
    <property type="nucleotide sequence ID" value="NZ_FOQD01000013.1"/>
</dbReference>
<dbReference type="Gene3D" id="3.40.50.720">
    <property type="entry name" value="NAD(P)-binding Rossmann-like Domain"/>
    <property type="match status" value="1"/>
</dbReference>
<dbReference type="SUPFAM" id="SSF50129">
    <property type="entry name" value="GroES-like"/>
    <property type="match status" value="1"/>
</dbReference>
<reference evidence="3" key="1">
    <citation type="submission" date="2016-10" db="EMBL/GenBank/DDBJ databases">
        <authorList>
            <person name="Varghese N."/>
            <person name="Submissions S."/>
        </authorList>
    </citation>
    <scope>NUCLEOTIDE SEQUENCE [LARGE SCALE GENOMIC DNA]</scope>
    <source>
        <strain evidence="3">DSM 26348</strain>
    </source>
</reference>
<dbReference type="InterPro" id="IPR020843">
    <property type="entry name" value="ER"/>
</dbReference>
<dbReference type="GO" id="GO:0043957">
    <property type="term" value="F:acryloyl-CoA reductase (NADPH) activity"/>
    <property type="evidence" value="ECO:0007669"/>
    <property type="project" value="TreeGrafter"/>
</dbReference>
<sequence length="335" mass="35291">MTEPGFSCFVVRKGSDGSITASMERQPRSALPAGEVLIRVRYSSLNYKDAMAATGNAGIVKTFPHVPGIDAAGIVQESSDPRYTPGMQVIATGHELGVERWGGWSDYVRVPADWLVPLPAGLSLEEAMILGTAGFTAAQCVQALLHQGVMPEKGPVAVTGATGGVGSVAVMLLSQLGFQVVAVSGKGDQTNWLKSLGAAEVAGRDLLTDPKNRPLLSAKFAGGVDTVGGSVLTNLCKMIQHRGCVACCGVAGGGELGLTVYPFILRGLTLSGIDSAWCPDDVRAEIWKKLATTWKPKQLQAVKRIVPRSKMQPEVEKILKGENVGRVVVDVESIL</sequence>
<dbReference type="InterPro" id="IPR051397">
    <property type="entry name" value="Zn-ADH-like_protein"/>
</dbReference>
<dbReference type="STRING" id="1576369.SAMN05421753_113109"/>
<dbReference type="InterPro" id="IPR036291">
    <property type="entry name" value="NAD(P)-bd_dom_sf"/>
</dbReference>
<dbReference type="Gene3D" id="3.90.180.10">
    <property type="entry name" value="Medium-chain alcohol dehydrogenases, catalytic domain"/>
    <property type="match status" value="1"/>
</dbReference>
<dbReference type="Pfam" id="PF00107">
    <property type="entry name" value="ADH_zinc_N"/>
    <property type="match status" value="1"/>
</dbReference>
<protein>
    <submittedName>
        <fullName evidence="2">Putative quinone oxidoreductase, YhdH/YhfP family</fullName>
    </submittedName>
</protein>
<dbReference type="Pfam" id="PF08240">
    <property type="entry name" value="ADH_N"/>
    <property type="match status" value="1"/>
</dbReference>
<feature type="domain" description="Enoyl reductase (ER)" evidence="1">
    <location>
        <begin position="14"/>
        <end position="329"/>
    </location>
</feature>
<dbReference type="SUPFAM" id="SSF51735">
    <property type="entry name" value="NAD(P)-binding Rossmann-fold domains"/>
    <property type="match status" value="1"/>
</dbReference>
<organism evidence="2 3">
    <name type="scientific">Planctomicrobium piriforme</name>
    <dbReference type="NCBI Taxonomy" id="1576369"/>
    <lineage>
        <taxon>Bacteria</taxon>
        <taxon>Pseudomonadati</taxon>
        <taxon>Planctomycetota</taxon>
        <taxon>Planctomycetia</taxon>
        <taxon>Planctomycetales</taxon>
        <taxon>Planctomycetaceae</taxon>
        <taxon>Planctomicrobium</taxon>
    </lineage>
</organism>
<evidence type="ECO:0000313" key="3">
    <source>
        <dbReference type="Proteomes" id="UP000199518"/>
    </source>
</evidence>
<evidence type="ECO:0000313" key="2">
    <source>
        <dbReference type="EMBL" id="SFI89933.1"/>
    </source>
</evidence>
<dbReference type="Proteomes" id="UP000199518">
    <property type="component" value="Unassembled WGS sequence"/>
</dbReference>